<dbReference type="AlphaFoldDB" id="A0A9Q1EM95"/>
<feature type="region of interest" description="Disordered" evidence="4">
    <location>
        <begin position="204"/>
        <end position="226"/>
    </location>
</feature>
<evidence type="ECO:0000256" key="1">
    <source>
        <dbReference type="ARBA" id="ARBA00008535"/>
    </source>
</evidence>
<dbReference type="PROSITE" id="PS51720">
    <property type="entry name" value="G_AIG1"/>
    <property type="match status" value="1"/>
</dbReference>
<name>A0A9Q1EM95_SYNKA</name>
<keyword evidence="2" id="KW-0547">Nucleotide-binding</keyword>
<dbReference type="FunFam" id="3.40.50.300:FF:000366">
    <property type="entry name" value="GTPase, IMAP family member 2"/>
    <property type="match status" value="1"/>
</dbReference>
<dbReference type="SUPFAM" id="SSF52540">
    <property type="entry name" value="P-loop containing nucleoside triphosphate hydrolases"/>
    <property type="match status" value="1"/>
</dbReference>
<dbReference type="InterPro" id="IPR006703">
    <property type="entry name" value="G_AIG1"/>
</dbReference>
<evidence type="ECO:0000256" key="2">
    <source>
        <dbReference type="ARBA" id="ARBA00022741"/>
    </source>
</evidence>
<evidence type="ECO:0000256" key="4">
    <source>
        <dbReference type="SAM" id="MobiDB-lite"/>
    </source>
</evidence>
<organism evidence="6 7">
    <name type="scientific">Synaphobranchus kaupii</name>
    <name type="common">Kaup's arrowtooth eel</name>
    <dbReference type="NCBI Taxonomy" id="118154"/>
    <lineage>
        <taxon>Eukaryota</taxon>
        <taxon>Metazoa</taxon>
        <taxon>Chordata</taxon>
        <taxon>Craniata</taxon>
        <taxon>Vertebrata</taxon>
        <taxon>Euteleostomi</taxon>
        <taxon>Actinopterygii</taxon>
        <taxon>Neopterygii</taxon>
        <taxon>Teleostei</taxon>
        <taxon>Anguilliformes</taxon>
        <taxon>Synaphobranchidae</taxon>
        <taxon>Synaphobranchus</taxon>
    </lineage>
</organism>
<dbReference type="EMBL" id="JAINUF010000015">
    <property type="protein sequence ID" value="KAJ8341361.1"/>
    <property type="molecule type" value="Genomic_DNA"/>
</dbReference>
<protein>
    <recommendedName>
        <fullName evidence="5">AIG1-type G domain-containing protein</fullName>
    </recommendedName>
</protein>
<dbReference type="PANTHER" id="PTHR10903:SF62">
    <property type="entry name" value="GTPASE IMAP FAMILY MEMBER 4-LIKE-RELATED"/>
    <property type="match status" value="1"/>
</dbReference>
<dbReference type="Pfam" id="PF04548">
    <property type="entry name" value="AIG1"/>
    <property type="match status" value="1"/>
</dbReference>
<sequence length="226" mass="25236">MEGSANLRIVLLGKTGAGKSSIGNSILGKKLFRTSCEANSDTSQCEAKTDTVDGRSITVIDTPGFCSTDCSDEELKAEILKCIIECSPGPHAFLIVLPVRRQSAEEKKVVEEILEMFGQETLKYSVVVFTHGKQLEGMPIQRFVERNSHLKALVEKCGNRLHVVDNTEWNNCTEGHGDERSNGVQIKKLLKTIDQMVNQNRGEYYINKGSQSGQEKQRKHRLREKP</sequence>
<dbReference type="InterPro" id="IPR045058">
    <property type="entry name" value="GIMA/IAN/Toc"/>
</dbReference>
<feature type="compositionally biased region" description="Basic residues" evidence="4">
    <location>
        <begin position="217"/>
        <end position="226"/>
    </location>
</feature>
<evidence type="ECO:0000313" key="6">
    <source>
        <dbReference type="EMBL" id="KAJ8341361.1"/>
    </source>
</evidence>
<evidence type="ECO:0000313" key="7">
    <source>
        <dbReference type="Proteomes" id="UP001152622"/>
    </source>
</evidence>
<reference evidence="6" key="1">
    <citation type="journal article" date="2023" name="Science">
        <title>Genome structures resolve the early diversification of teleost fishes.</title>
        <authorList>
            <person name="Parey E."/>
            <person name="Louis A."/>
            <person name="Montfort J."/>
            <person name="Bouchez O."/>
            <person name="Roques C."/>
            <person name="Iampietro C."/>
            <person name="Lluch J."/>
            <person name="Castinel A."/>
            <person name="Donnadieu C."/>
            <person name="Desvignes T."/>
            <person name="Floi Bucao C."/>
            <person name="Jouanno E."/>
            <person name="Wen M."/>
            <person name="Mejri S."/>
            <person name="Dirks R."/>
            <person name="Jansen H."/>
            <person name="Henkel C."/>
            <person name="Chen W.J."/>
            <person name="Zahm M."/>
            <person name="Cabau C."/>
            <person name="Klopp C."/>
            <person name="Thompson A.W."/>
            <person name="Robinson-Rechavi M."/>
            <person name="Braasch I."/>
            <person name="Lecointre G."/>
            <person name="Bobe J."/>
            <person name="Postlethwait J.H."/>
            <person name="Berthelot C."/>
            <person name="Roest Crollius H."/>
            <person name="Guiguen Y."/>
        </authorList>
    </citation>
    <scope>NUCLEOTIDE SEQUENCE</scope>
    <source>
        <strain evidence="6">WJC10195</strain>
    </source>
</reference>
<keyword evidence="7" id="KW-1185">Reference proteome</keyword>
<dbReference type="InterPro" id="IPR027417">
    <property type="entry name" value="P-loop_NTPase"/>
</dbReference>
<proteinExistence type="inferred from homology"/>
<evidence type="ECO:0000259" key="5">
    <source>
        <dbReference type="PROSITE" id="PS51720"/>
    </source>
</evidence>
<feature type="domain" description="AIG1-type G" evidence="5">
    <location>
        <begin position="4"/>
        <end position="214"/>
    </location>
</feature>
<accession>A0A9Q1EM95</accession>
<dbReference type="Proteomes" id="UP001152622">
    <property type="component" value="Chromosome 15"/>
</dbReference>
<dbReference type="GO" id="GO:0005525">
    <property type="term" value="F:GTP binding"/>
    <property type="evidence" value="ECO:0007669"/>
    <property type="project" value="UniProtKB-KW"/>
</dbReference>
<dbReference type="Gene3D" id="3.40.50.300">
    <property type="entry name" value="P-loop containing nucleotide triphosphate hydrolases"/>
    <property type="match status" value="1"/>
</dbReference>
<comment type="similarity">
    <text evidence="1">Belongs to the TRAFAC class TrmE-Era-EngA-EngB-Septin-like GTPase superfamily. AIG1/Toc34/Toc159-like paraseptin GTPase family. IAN subfamily.</text>
</comment>
<gene>
    <name evidence="6" type="ORF">SKAU_G00336520</name>
</gene>
<comment type="caution">
    <text evidence="6">The sequence shown here is derived from an EMBL/GenBank/DDBJ whole genome shotgun (WGS) entry which is preliminary data.</text>
</comment>
<evidence type="ECO:0000256" key="3">
    <source>
        <dbReference type="ARBA" id="ARBA00023134"/>
    </source>
</evidence>
<dbReference type="PANTHER" id="PTHR10903">
    <property type="entry name" value="GTPASE, IMAP FAMILY MEMBER-RELATED"/>
    <property type="match status" value="1"/>
</dbReference>
<dbReference type="OrthoDB" id="425923at2759"/>
<keyword evidence="3" id="KW-0342">GTP-binding</keyword>
<dbReference type="CDD" id="cd01852">
    <property type="entry name" value="AIG1"/>
    <property type="match status" value="1"/>
</dbReference>